<dbReference type="InterPro" id="IPR039426">
    <property type="entry name" value="TonB-dep_rcpt-like"/>
</dbReference>
<gene>
    <name evidence="15" type="ORF">FVR03_03335</name>
</gene>
<dbReference type="GO" id="GO:0044718">
    <property type="term" value="P:siderophore transmembrane transport"/>
    <property type="evidence" value="ECO:0007669"/>
    <property type="project" value="TreeGrafter"/>
</dbReference>
<evidence type="ECO:0000313" key="16">
    <source>
        <dbReference type="Proteomes" id="UP000321926"/>
    </source>
</evidence>
<evidence type="ECO:0000259" key="13">
    <source>
        <dbReference type="Pfam" id="PF00593"/>
    </source>
</evidence>
<organism evidence="15 16">
    <name type="scientific">Pontibacter qinzhouensis</name>
    <dbReference type="NCBI Taxonomy" id="2603253"/>
    <lineage>
        <taxon>Bacteria</taxon>
        <taxon>Pseudomonadati</taxon>
        <taxon>Bacteroidota</taxon>
        <taxon>Cytophagia</taxon>
        <taxon>Cytophagales</taxon>
        <taxon>Hymenobacteraceae</taxon>
        <taxon>Pontibacter</taxon>
    </lineage>
</organism>
<keyword evidence="9 10" id="KW-0998">Cell outer membrane</keyword>
<dbReference type="Gene3D" id="2.170.130.10">
    <property type="entry name" value="TonB-dependent receptor, plug domain"/>
    <property type="match status" value="1"/>
</dbReference>
<evidence type="ECO:0000256" key="7">
    <source>
        <dbReference type="ARBA" id="ARBA00023136"/>
    </source>
</evidence>
<dbReference type="OrthoDB" id="9758870at2"/>
<dbReference type="PANTHER" id="PTHR30069:SF29">
    <property type="entry name" value="HEMOGLOBIN AND HEMOGLOBIN-HAPTOGLOBIN-BINDING PROTEIN 1-RELATED"/>
    <property type="match status" value="1"/>
</dbReference>
<keyword evidence="5 12" id="KW-0732">Signal</keyword>
<dbReference type="SUPFAM" id="SSF49464">
    <property type="entry name" value="Carboxypeptidase regulatory domain-like"/>
    <property type="match status" value="1"/>
</dbReference>
<evidence type="ECO:0000256" key="10">
    <source>
        <dbReference type="PROSITE-ProRule" id="PRU01360"/>
    </source>
</evidence>
<evidence type="ECO:0000256" key="9">
    <source>
        <dbReference type="ARBA" id="ARBA00023237"/>
    </source>
</evidence>
<dbReference type="AlphaFoldDB" id="A0A5C8KBL5"/>
<dbReference type="Pfam" id="PF07715">
    <property type="entry name" value="Plug"/>
    <property type="match status" value="1"/>
</dbReference>
<dbReference type="GO" id="GO:0009279">
    <property type="term" value="C:cell outer membrane"/>
    <property type="evidence" value="ECO:0007669"/>
    <property type="project" value="UniProtKB-SubCell"/>
</dbReference>
<dbReference type="Gene3D" id="2.60.40.1120">
    <property type="entry name" value="Carboxypeptidase-like, regulatory domain"/>
    <property type="match status" value="1"/>
</dbReference>
<evidence type="ECO:0000256" key="5">
    <source>
        <dbReference type="ARBA" id="ARBA00022729"/>
    </source>
</evidence>
<evidence type="ECO:0000256" key="1">
    <source>
        <dbReference type="ARBA" id="ARBA00004571"/>
    </source>
</evidence>
<keyword evidence="2 10" id="KW-0813">Transport</keyword>
<accession>A0A5C8KBL5</accession>
<proteinExistence type="inferred from homology"/>
<dbReference type="SUPFAM" id="SSF56935">
    <property type="entry name" value="Porins"/>
    <property type="match status" value="1"/>
</dbReference>
<dbReference type="InterPro" id="IPR037066">
    <property type="entry name" value="Plug_dom_sf"/>
</dbReference>
<keyword evidence="4 10" id="KW-0812">Transmembrane</keyword>
<feature type="domain" description="TonB-dependent receptor-like beta-barrel" evidence="13">
    <location>
        <begin position="291"/>
        <end position="744"/>
    </location>
</feature>
<dbReference type="InterPro" id="IPR036942">
    <property type="entry name" value="Beta-barrel_TonB_sf"/>
</dbReference>
<feature type="signal peptide" evidence="12">
    <location>
        <begin position="1"/>
        <end position="30"/>
    </location>
</feature>
<reference evidence="15 16" key="1">
    <citation type="submission" date="2019-08" db="EMBL/GenBank/DDBJ databases">
        <authorList>
            <person name="Shi S."/>
        </authorList>
    </citation>
    <scope>NUCLEOTIDE SEQUENCE [LARGE SCALE GENOMIC DNA]</scope>
    <source>
        <strain evidence="15 16">GY10130</strain>
    </source>
</reference>
<evidence type="ECO:0000256" key="11">
    <source>
        <dbReference type="RuleBase" id="RU003357"/>
    </source>
</evidence>
<keyword evidence="3 10" id="KW-1134">Transmembrane beta strand</keyword>
<evidence type="ECO:0000256" key="8">
    <source>
        <dbReference type="ARBA" id="ARBA00023170"/>
    </source>
</evidence>
<evidence type="ECO:0000256" key="3">
    <source>
        <dbReference type="ARBA" id="ARBA00022452"/>
    </source>
</evidence>
<evidence type="ECO:0000256" key="12">
    <source>
        <dbReference type="SAM" id="SignalP"/>
    </source>
</evidence>
<comment type="subcellular location">
    <subcellularLocation>
        <location evidence="1 10">Cell outer membrane</location>
        <topology evidence="1 10">Multi-pass membrane protein</topology>
    </subcellularLocation>
</comment>
<dbReference type="Pfam" id="PF00593">
    <property type="entry name" value="TonB_dep_Rec_b-barrel"/>
    <property type="match status" value="1"/>
</dbReference>
<comment type="similarity">
    <text evidence="10 11">Belongs to the TonB-dependent receptor family.</text>
</comment>
<evidence type="ECO:0000259" key="14">
    <source>
        <dbReference type="Pfam" id="PF07715"/>
    </source>
</evidence>
<keyword evidence="6 11" id="KW-0798">TonB box</keyword>
<dbReference type="Gene3D" id="2.40.170.20">
    <property type="entry name" value="TonB-dependent receptor, beta-barrel domain"/>
    <property type="match status" value="1"/>
</dbReference>
<dbReference type="PROSITE" id="PS52016">
    <property type="entry name" value="TONB_DEPENDENT_REC_3"/>
    <property type="match status" value="1"/>
</dbReference>
<dbReference type="InterPro" id="IPR008969">
    <property type="entry name" value="CarboxyPept-like_regulatory"/>
</dbReference>
<feature type="domain" description="TonB-dependent receptor plug" evidence="14">
    <location>
        <begin position="155"/>
        <end position="232"/>
    </location>
</feature>
<name>A0A5C8KBL5_9BACT</name>
<sequence>MLFTSTCTNAIRLFAPLLFCLVQLSQHAVAQATKYTISGTIKNKASGETLIGATVRVAELPGTGAATNEFGNFSITLPAASYTLLIDYVGFQQQQQQVNLDKSLRLTIGLESQSRQLSEVVVTSTRADQNVRSPQAGVEKLDMQEINLLPVLMGERDVLKTVQLLPGIKSAGEGNAGFYVRGGGADQNLILLDDAPVYNASHLLGFFSTFNSDAIKDVTVYKGGMPAEYGGRLSSVLDIKMNDGNNQDYKVSGGIGLISARLNVEGPIQKDKSSFLISGRRTYADTFLKLSGDDNFRNSSLYFYDLNAKLSYTLSEKDRLFVSGYFGRDKLGFRDQFGIDWGNATGTVRWSHLISDRLFSNTSFIFSDYSYKIGINTNNNNFEITSRIQDLNLKQEFDFFPNPQNAIKFGINAIYHKVVPGEISVTGESNINPSALQERYSLENAAYITNTWTANERLSLIYGLRVTSFSIFGKGDFYTLNQNREVTGFTSYGSGEIVKTYFNLEPRLSGAYQLNETSSLKASYARTSQYLHLLSNSTTTNPTDRWVPSSNNIKPGLADQVSLGYFRNFSDNLYEFGVEGYYKHMQNQIDYKDGANITNSDIVETELLFGKGRAYGVEFFLKKKYGRFNGWIGYTLSRSERLIEGINNNNWYAARQDRTHDISIVGIYQLSEKWTLSGNWVYNTGNAVTFPSGKYRVDDQVVFYYTERNGYRMPDYHRMDIGATKTLKDTEKYSSELVFSIYNVYGRENAFLINFRENEVDPSRTEAYQIALFKMVPSISYNFRF</sequence>
<feature type="chain" id="PRO_5022690416" evidence="12">
    <location>
        <begin position="31"/>
        <end position="785"/>
    </location>
</feature>
<dbReference type="GO" id="GO:0015344">
    <property type="term" value="F:siderophore uptake transmembrane transporter activity"/>
    <property type="evidence" value="ECO:0007669"/>
    <property type="project" value="TreeGrafter"/>
</dbReference>
<evidence type="ECO:0000256" key="2">
    <source>
        <dbReference type="ARBA" id="ARBA00022448"/>
    </source>
</evidence>
<dbReference type="EMBL" id="VRTY01000008">
    <property type="protein sequence ID" value="TXK51575.1"/>
    <property type="molecule type" value="Genomic_DNA"/>
</dbReference>
<evidence type="ECO:0000256" key="4">
    <source>
        <dbReference type="ARBA" id="ARBA00022692"/>
    </source>
</evidence>
<keyword evidence="8 15" id="KW-0675">Receptor</keyword>
<protein>
    <submittedName>
        <fullName evidence="15">TonB-dependent receptor</fullName>
    </submittedName>
</protein>
<dbReference type="InterPro" id="IPR000531">
    <property type="entry name" value="Beta-barrel_TonB"/>
</dbReference>
<comment type="caution">
    <text evidence="15">The sequence shown here is derived from an EMBL/GenBank/DDBJ whole genome shotgun (WGS) entry which is preliminary data.</text>
</comment>
<evidence type="ECO:0000313" key="15">
    <source>
        <dbReference type="EMBL" id="TXK51575.1"/>
    </source>
</evidence>
<dbReference type="PANTHER" id="PTHR30069">
    <property type="entry name" value="TONB-DEPENDENT OUTER MEMBRANE RECEPTOR"/>
    <property type="match status" value="1"/>
</dbReference>
<evidence type="ECO:0000256" key="6">
    <source>
        <dbReference type="ARBA" id="ARBA00023077"/>
    </source>
</evidence>
<dbReference type="Proteomes" id="UP000321926">
    <property type="component" value="Unassembled WGS sequence"/>
</dbReference>
<keyword evidence="7 10" id="KW-0472">Membrane</keyword>
<keyword evidence="16" id="KW-1185">Reference proteome</keyword>
<dbReference type="InterPro" id="IPR012910">
    <property type="entry name" value="Plug_dom"/>
</dbReference>
<dbReference type="Pfam" id="PF13715">
    <property type="entry name" value="CarbopepD_reg_2"/>
    <property type="match status" value="1"/>
</dbReference>